<dbReference type="InterPro" id="IPR036515">
    <property type="entry name" value="Transposase_17_sf"/>
</dbReference>
<dbReference type="GO" id="GO:0004803">
    <property type="term" value="F:transposase activity"/>
    <property type="evidence" value="ECO:0007669"/>
    <property type="project" value="InterPro"/>
</dbReference>
<sequence length="234" mass="26205">MARQARLFIPDCPMVLELQGVAGQDVFKTREAFSLFQAQLPLSSIEEGIALHAYCMVPARALLMVSSPQAQNVGRFVQNLNRHFSPALRQVQDVQSSAVWEPRFKSNVIQPGLRSLKACLFVEQLAARATGAPDLATYPWSSFAAHAGVVNEAWLVDLPAYWQLGNTPFERQSRYRQFSEQGLSDRDGAALAASLQKGWLWGDDDFCTQIQDFANRPVRPRRRGRPLKATRSTE</sequence>
<dbReference type="AlphaFoldDB" id="A0AA86MJB3"/>
<dbReference type="RefSeq" id="WP_130557619.1">
    <property type="nucleotide sequence ID" value="NZ_AP028947.1"/>
</dbReference>
<organism evidence="1 2">
    <name type="scientific">Limnobacter thiooxidans</name>
    <dbReference type="NCBI Taxonomy" id="131080"/>
    <lineage>
        <taxon>Bacteria</taxon>
        <taxon>Pseudomonadati</taxon>
        <taxon>Pseudomonadota</taxon>
        <taxon>Betaproteobacteria</taxon>
        <taxon>Burkholderiales</taxon>
        <taxon>Burkholderiaceae</taxon>
        <taxon>Limnobacter</taxon>
    </lineage>
</organism>
<dbReference type="KEGG" id="lto:RGQ30_27830"/>
<dbReference type="GO" id="GO:0003677">
    <property type="term" value="F:DNA binding"/>
    <property type="evidence" value="ECO:0007669"/>
    <property type="project" value="InterPro"/>
</dbReference>
<proteinExistence type="predicted"/>
<accession>A0AA86MJB3</accession>
<keyword evidence="2" id="KW-1185">Reference proteome</keyword>
<dbReference type="EMBL" id="AP028947">
    <property type="protein sequence ID" value="BET27282.1"/>
    <property type="molecule type" value="Genomic_DNA"/>
</dbReference>
<gene>
    <name evidence="1" type="ORF">RGQ30_27830</name>
</gene>
<dbReference type="SUPFAM" id="SSF143422">
    <property type="entry name" value="Transposase IS200-like"/>
    <property type="match status" value="1"/>
</dbReference>
<name>A0AA86MJB3_9BURK</name>
<reference evidence="1 2" key="1">
    <citation type="submission" date="2023-10" db="EMBL/GenBank/DDBJ databases">
        <title>Complete Genome Sequence of Limnobacter thiooxidans CS-K2T, Isolated from freshwater lake sediments in Bavaria, Germany.</title>
        <authorList>
            <person name="Naruki M."/>
            <person name="Watanabe A."/>
            <person name="Warashina T."/>
            <person name="Morita T."/>
            <person name="Arakawa K."/>
        </authorList>
    </citation>
    <scope>NUCLEOTIDE SEQUENCE [LARGE SCALE GENOMIC DNA]</scope>
    <source>
        <strain evidence="1 2">CS-K2</strain>
    </source>
</reference>
<dbReference type="Gene3D" id="3.30.70.1290">
    <property type="entry name" value="Transposase IS200-like"/>
    <property type="match status" value="1"/>
</dbReference>
<dbReference type="Proteomes" id="UP001329151">
    <property type="component" value="Chromosome"/>
</dbReference>
<evidence type="ECO:0000313" key="2">
    <source>
        <dbReference type="Proteomes" id="UP001329151"/>
    </source>
</evidence>
<dbReference type="GO" id="GO:0006313">
    <property type="term" value="P:DNA transposition"/>
    <property type="evidence" value="ECO:0007669"/>
    <property type="project" value="InterPro"/>
</dbReference>
<protein>
    <submittedName>
        <fullName evidence="1">Transposase</fullName>
    </submittedName>
</protein>
<evidence type="ECO:0000313" key="1">
    <source>
        <dbReference type="EMBL" id="BET27282.1"/>
    </source>
</evidence>